<evidence type="ECO:0000313" key="1">
    <source>
        <dbReference type="EMBL" id="AKI79423.1"/>
    </source>
</evidence>
<dbReference type="EMBL" id="KM982401">
    <property type="protein sequence ID" value="AKI79423.1"/>
    <property type="molecule type" value="Genomic_DNA"/>
</dbReference>
<reference evidence="1 2" key="1">
    <citation type="submission" date="2014-10" db="EMBL/GenBank/DDBJ databases">
        <title>Pan-genome analysis of Brazilian lineage A amoebal mimiviruses.</title>
        <authorList>
            <person name="Assis F.L."/>
            <person name="Abrahao J.S."/>
            <person name="Kroon E.G."/>
            <person name="Dornas F.P."/>
            <person name="Andrade K.R."/>
            <person name="Borato P.V.M."/>
            <person name="Pilotto M.R."/>
            <person name="Benamar S."/>
            <person name="LaScola B."/>
            <person name="Colson P."/>
        </authorList>
    </citation>
    <scope>NUCLEOTIDE SEQUENCE [LARGE SCALE GENOMIC DNA]</scope>
    <source>
        <strain evidence="1 2">Oyster</strain>
    </source>
</reference>
<protein>
    <submittedName>
        <fullName evidence="1">Uncharacterized protein</fullName>
    </submittedName>
</protein>
<accession>A0A0G2Y162</accession>
<organismHost>
    <name type="scientific">Acanthamoeba polyphaga</name>
    <name type="common">Amoeba</name>
    <dbReference type="NCBI Taxonomy" id="5757"/>
</organismHost>
<organism evidence="1 2">
    <name type="scientific">Acanthamoeba polyphaga mimivirus</name>
    <name type="common">APMV</name>
    <dbReference type="NCBI Taxonomy" id="212035"/>
    <lineage>
        <taxon>Viruses</taxon>
        <taxon>Varidnaviria</taxon>
        <taxon>Bamfordvirae</taxon>
        <taxon>Nucleocytoviricota</taxon>
        <taxon>Megaviricetes</taxon>
        <taxon>Imitervirales</taxon>
        <taxon>Mimiviridae</taxon>
        <taxon>Megamimivirinae</taxon>
        <taxon>Mimivirus</taxon>
        <taxon>Mimivirus bradfordmassiliense</taxon>
    </lineage>
</organism>
<evidence type="ECO:0000313" key="2">
    <source>
        <dbReference type="Proteomes" id="UP000241474"/>
    </source>
</evidence>
<name>A0A0G2Y162_MIMIV</name>
<sequence>MSYQAMARNYINGKWRHAPNRADPCGVCRPVPLLCPVNGGACDPMGPCGLAASSKCSPQCGPCSPNFPYPTGPGGTTICDFAAAACGGATGNVCNMCPGGSCGGIGGCYGANSPCGLNGTIGCGGCGSGSGCCGSQVGTGFHLARGSCDPNYVSGCSSPCGTCRPPNAPSTLCDLALLGISPVPLGMPVSQSVTTLGIPPGAVPPPPPVPITGGVPPFGGPSCGPTVFGGGSFGGSCGGGSCGGSCGGGSCGGKSGKKDCCKSCRKGKKCKCKKKKCCGVEQFSVCTDGPSIQIGGPCAPPPPPIPPIPGVGVSYDTQVGPAIPLNQCDYPWAEYWPWVVGSWAGQYTNEM</sequence>
<proteinExistence type="predicted"/>
<dbReference type="Proteomes" id="UP000241474">
    <property type="component" value="Segment"/>
</dbReference>